<evidence type="ECO:0000313" key="1">
    <source>
        <dbReference type="EMBL" id="KAL3677781.1"/>
    </source>
</evidence>
<organism evidence="1 2">
    <name type="scientific">Riccia sorocarpa</name>
    <dbReference type="NCBI Taxonomy" id="122646"/>
    <lineage>
        <taxon>Eukaryota</taxon>
        <taxon>Viridiplantae</taxon>
        <taxon>Streptophyta</taxon>
        <taxon>Embryophyta</taxon>
        <taxon>Marchantiophyta</taxon>
        <taxon>Marchantiopsida</taxon>
        <taxon>Marchantiidae</taxon>
        <taxon>Marchantiales</taxon>
        <taxon>Ricciaceae</taxon>
        <taxon>Riccia</taxon>
    </lineage>
</organism>
<dbReference type="InterPro" id="IPR036691">
    <property type="entry name" value="Endo/exonu/phosph_ase_sf"/>
</dbReference>
<name>A0ABD3GGH7_9MARC</name>
<accession>A0ABD3GGH7</accession>
<dbReference type="SUPFAM" id="SSF56219">
    <property type="entry name" value="DNase I-like"/>
    <property type="match status" value="1"/>
</dbReference>
<sequence length="229" mass="25820">MSNTNQLLVASWKVHGLGDRDRMKAVQKWKSTTGRLVKVLAIQEIKAREENLNFNLTGLMEGARWITDYTESDRGGAALILDRTITVLDSGVRGDCTAAWAKVKIEDREFGIIRWKGAVQGWDLLDVYHMASRRHGPHFTRQRVVRTPTGNRLDQAWLDRVYINKGGNWMAAVNKILHDGREGISDQIFYQAISVALCQPELFSLSLSSRSSLLPLSLAALFHDDRSQS</sequence>
<dbReference type="AlphaFoldDB" id="A0ABD3GGH7"/>
<dbReference type="Proteomes" id="UP001633002">
    <property type="component" value="Unassembled WGS sequence"/>
</dbReference>
<dbReference type="EMBL" id="JBJQOH010000007">
    <property type="protein sequence ID" value="KAL3677781.1"/>
    <property type="molecule type" value="Genomic_DNA"/>
</dbReference>
<gene>
    <name evidence="1" type="ORF">R1sor_020737</name>
</gene>
<comment type="caution">
    <text evidence="1">The sequence shown here is derived from an EMBL/GenBank/DDBJ whole genome shotgun (WGS) entry which is preliminary data.</text>
</comment>
<reference evidence="1 2" key="1">
    <citation type="submission" date="2024-09" db="EMBL/GenBank/DDBJ databases">
        <title>Chromosome-scale assembly of Riccia sorocarpa.</title>
        <authorList>
            <person name="Paukszto L."/>
        </authorList>
    </citation>
    <scope>NUCLEOTIDE SEQUENCE [LARGE SCALE GENOMIC DNA]</scope>
    <source>
        <strain evidence="1">LP-2024</strain>
        <tissue evidence="1">Aerial parts of the thallus</tissue>
    </source>
</reference>
<protein>
    <submittedName>
        <fullName evidence="1">Uncharacterized protein</fullName>
    </submittedName>
</protein>
<evidence type="ECO:0000313" key="2">
    <source>
        <dbReference type="Proteomes" id="UP001633002"/>
    </source>
</evidence>
<keyword evidence="2" id="KW-1185">Reference proteome</keyword>
<proteinExistence type="predicted"/>